<dbReference type="Proteomes" id="UP001144978">
    <property type="component" value="Unassembled WGS sequence"/>
</dbReference>
<accession>A0ACC1PQ65</accession>
<reference evidence="1" key="1">
    <citation type="submission" date="2022-08" db="EMBL/GenBank/DDBJ databases">
        <title>Genome Sequence of Pycnoporus sanguineus.</title>
        <authorList>
            <person name="Buettner E."/>
        </authorList>
    </citation>
    <scope>NUCLEOTIDE SEQUENCE</scope>
    <source>
        <strain evidence="1">CG-C14</strain>
    </source>
</reference>
<sequence>MQCRDAYGMDGEFLRLESRDQAEVFPNRALALSLSPRQLLTHSFKRDPVTVVSLYFICTTMNKTMRLAVTGCNGSVGTRVVLAALEAGHTVVGIDAVPCSEPLASLLLRKKDAVVGAITGDREQEMSGNLRHDKGQAQQELNKPTV</sequence>
<evidence type="ECO:0000313" key="2">
    <source>
        <dbReference type="Proteomes" id="UP001144978"/>
    </source>
</evidence>
<dbReference type="EMBL" id="JANSHE010001950">
    <property type="protein sequence ID" value="KAJ2998817.1"/>
    <property type="molecule type" value="Genomic_DNA"/>
</dbReference>
<keyword evidence="2" id="KW-1185">Reference proteome</keyword>
<gene>
    <name evidence="1" type="ORF">NUW54_g7000</name>
</gene>
<name>A0ACC1PQ65_9APHY</name>
<organism evidence="1 2">
    <name type="scientific">Trametes sanguinea</name>
    <dbReference type="NCBI Taxonomy" id="158606"/>
    <lineage>
        <taxon>Eukaryota</taxon>
        <taxon>Fungi</taxon>
        <taxon>Dikarya</taxon>
        <taxon>Basidiomycota</taxon>
        <taxon>Agaricomycotina</taxon>
        <taxon>Agaricomycetes</taxon>
        <taxon>Polyporales</taxon>
        <taxon>Polyporaceae</taxon>
        <taxon>Trametes</taxon>
    </lineage>
</organism>
<protein>
    <submittedName>
        <fullName evidence="1">Uncharacterized protein</fullName>
    </submittedName>
</protein>
<evidence type="ECO:0000313" key="1">
    <source>
        <dbReference type="EMBL" id="KAJ2998817.1"/>
    </source>
</evidence>
<comment type="caution">
    <text evidence="1">The sequence shown here is derived from an EMBL/GenBank/DDBJ whole genome shotgun (WGS) entry which is preliminary data.</text>
</comment>
<proteinExistence type="predicted"/>